<feature type="domain" description="Helicase C-terminal" evidence="5">
    <location>
        <begin position="1"/>
        <end position="117"/>
    </location>
</feature>
<dbReference type="PANTHER" id="PTHR47961:SF13">
    <property type="entry name" value="ACTIVATING SIGNAL COINTEGRATOR 1 COMPLEX SUBUNIT 3"/>
    <property type="match status" value="1"/>
</dbReference>
<dbReference type="SMART" id="SM00490">
    <property type="entry name" value="HELICc"/>
    <property type="match status" value="1"/>
</dbReference>
<evidence type="ECO:0000256" key="3">
    <source>
        <dbReference type="ARBA" id="ARBA00022806"/>
    </source>
</evidence>
<comment type="caution">
    <text evidence="6">The sequence shown here is derived from an EMBL/GenBank/DDBJ whole genome shotgun (WGS) entry which is preliminary data.</text>
</comment>
<proteinExistence type="predicted"/>
<dbReference type="GO" id="GO:0016787">
    <property type="term" value="F:hydrolase activity"/>
    <property type="evidence" value="ECO:0007669"/>
    <property type="project" value="UniProtKB-KW"/>
</dbReference>
<name>A0A8X6J8T1_TRICU</name>
<sequence>MLRSDRNLVERYFREGLVKVLVCTSTLAWGVNLPARAVIIKGTELYDSKRGAFVDLNFLDVMQIFGRAGRPQFDKKGEGIIITPHDRLAHYLSLLTRQHQIESKFDDKIADNLNAEKFYTFSESVSRHSITEKRWTSNKTTDHRLSSSRYVPQAYKIGIKASSSSKVVGHSFFPCSR</sequence>
<dbReference type="SUPFAM" id="SSF52540">
    <property type="entry name" value="P-loop containing nucleoside triphosphate hydrolases"/>
    <property type="match status" value="1"/>
</dbReference>
<dbReference type="PANTHER" id="PTHR47961">
    <property type="entry name" value="DNA POLYMERASE THETA, PUTATIVE (AFU_ORTHOLOGUE AFUA_1G05260)-RELATED"/>
    <property type="match status" value="1"/>
</dbReference>
<evidence type="ECO:0000313" key="7">
    <source>
        <dbReference type="Proteomes" id="UP000887116"/>
    </source>
</evidence>
<evidence type="ECO:0000259" key="5">
    <source>
        <dbReference type="PROSITE" id="PS51194"/>
    </source>
</evidence>
<dbReference type="InterPro" id="IPR027417">
    <property type="entry name" value="P-loop_NTPase"/>
</dbReference>
<gene>
    <name evidence="6" type="primary">Ascc3</name>
    <name evidence="6" type="ORF">TNCT_238031</name>
</gene>
<dbReference type="Gene3D" id="3.40.50.300">
    <property type="entry name" value="P-loop containing nucleotide triphosphate hydrolases"/>
    <property type="match status" value="1"/>
</dbReference>
<dbReference type="Proteomes" id="UP000887116">
    <property type="component" value="Unassembled WGS sequence"/>
</dbReference>
<dbReference type="GO" id="GO:0005524">
    <property type="term" value="F:ATP binding"/>
    <property type="evidence" value="ECO:0007669"/>
    <property type="project" value="UniProtKB-KW"/>
</dbReference>
<organism evidence="6 7">
    <name type="scientific">Trichonephila clavata</name>
    <name type="common">Joro spider</name>
    <name type="synonym">Nephila clavata</name>
    <dbReference type="NCBI Taxonomy" id="2740835"/>
    <lineage>
        <taxon>Eukaryota</taxon>
        <taxon>Metazoa</taxon>
        <taxon>Ecdysozoa</taxon>
        <taxon>Arthropoda</taxon>
        <taxon>Chelicerata</taxon>
        <taxon>Arachnida</taxon>
        <taxon>Araneae</taxon>
        <taxon>Araneomorphae</taxon>
        <taxon>Entelegynae</taxon>
        <taxon>Araneoidea</taxon>
        <taxon>Nephilidae</taxon>
        <taxon>Trichonephila</taxon>
    </lineage>
</organism>
<dbReference type="InterPro" id="IPR050474">
    <property type="entry name" value="Hel308_SKI2-like"/>
</dbReference>
<evidence type="ECO:0000256" key="4">
    <source>
        <dbReference type="ARBA" id="ARBA00022840"/>
    </source>
</evidence>
<dbReference type="Pfam" id="PF00271">
    <property type="entry name" value="Helicase_C"/>
    <property type="match status" value="1"/>
</dbReference>
<dbReference type="EMBL" id="BMAO01034472">
    <property type="protein sequence ID" value="GFQ96765.1"/>
    <property type="molecule type" value="Genomic_DNA"/>
</dbReference>
<dbReference type="CDD" id="cd18795">
    <property type="entry name" value="SF2_C_Ski2"/>
    <property type="match status" value="1"/>
</dbReference>
<dbReference type="OrthoDB" id="6429763at2759"/>
<accession>A0A8X6J8T1</accession>
<dbReference type="InterPro" id="IPR001650">
    <property type="entry name" value="Helicase_C-like"/>
</dbReference>
<evidence type="ECO:0000256" key="2">
    <source>
        <dbReference type="ARBA" id="ARBA00022801"/>
    </source>
</evidence>
<keyword evidence="1" id="KW-0547">Nucleotide-binding</keyword>
<dbReference type="GO" id="GO:0004386">
    <property type="term" value="F:helicase activity"/>
    <property type="evidence" value="ECO:0007669"/>
    <property type="project" value="UniProtKB-KW"/>
</dbReference>
<evidence type="ECO:0000313" key="6">
    <source>
        <dbReference type="EMBL" id="GFQ96765.1"/>
    </source>
</evidence>
<dbReference type="PROSITE" id="PS51194">
    <property type="entry name" value="HELICASE_CTER"/>
    <property type="match status" value="1"/>
</dbReference>
<keyword evidence="3" id="KW-0347">Helicase</keyword>
<keyword evidence="7" id="KW-1185">Reference proteome</keyword>
<keyword evidence="4" id="KW-0067">ATP-binding</keyword>
<keyword evidence="2" id="KW-0378">Hydrolase</keyword>
<protein>
    <submittedName>
        <fullName evidence="6">Activating signal cointegrator 1 complex subunit 3</fullName>
    </submittedName>
</protein>
<evidence type="ECO:0000256" key="1">
    <source>
        <dbReference type="ARBA" id="ARBA00022741"/>
    </source>
</evidence>
<reference evidence="6" key="1">
    <citation type="submission" date="2020-07" db="EMBL/GenBank/DDBJ databases">
        <title>Multicomponent nature underlies the extraordinary mechanical properties of spider dragline silk.</title>
        <authorList>
            <person name="Kono N."/>
            <person name="Nakamura H."/>
            <person name="Mori M."/>
            <person name="Yoshida Y."/>
            <person name="Ohtoshi R."/>
            <person name="Malay A.D."/>
            <person name="Moran D.A.P."/>
            <person name="Tomita M."/>
            <person name="Numata K."/>
            <person name="Arakawa K."/>
        </authorList>
    </citation>
    <scope>NUCLEOTIDE SEQUENCE</scope>
</reference>
<dbReference type="AlphaFoldDB" id="A0A8X6J8T1"/>